<dbReference type="Pfam" id="PF00975">
    <property type="entry name" value="Thioesterase"/>
    <property type="match status" value="1"/>
</dbReference>
<dbReference type="EMBL" id="CP021121">
    <property type="protein sequence ID" value="ARQ68463.1"/>
    <property type="molecule type" value="Genomic_DNA"/>
</dbReference>
<dbReference type="Proteomes" id="UP000194218">
    <property type="component" value="Chromosome"/>
</dbReference>
<dbReference type="AlphaFoldDB" id="A0A1W7CUH5"/>
<evidence type="ECO:0000256" key="2">
    <source>
        <dbReference type="ARBA" id="ARBA00022801"/>
    </source>
</evidence>
<dbReference type="KEGG" id="smao:CAG99_05990"/>
<dbReference type="InterPro" id="IPR012223">
    <property type="entry name" value="TEII"/>
</dbReference>
<dbReference type="SMART" id="SM00824">
    <property type="entry name" value="PKS_TE"/>
    <property type="match status" value="1"/>
</dbReference>
<name>A0A1W7CUH5_9ACTN</name>
<organism evidence="5 6">
    <name type="scientific">Streptomyces marincola</name>
    <dbReference type="NCBI Taxonomy" id="2878388"/>
    <lineage>
        <taxon>Bacteria</taxon>
        <taxon>Bacillati</taxon>
        <taxon>Actinomycetota</taxon>
        <taxon>Actinomycetes</taxon>
        <taxon>Kitasatosporales</taxon>
        <taxon>Streptomycetaceae</taxon>
        <taxon>Streptomyces</taxon>
    </lineage>
</organism>
<dbReference type="GO" id="GO:0008610">
    <property type="term" value="P:lipid biosynthetic process"/>
    <property type="evidence" value="ECO:0007669"/>
    <property type="project" value="TreeGrafter"/>
</dbReference>
<feature type="signal peptide" evidence="3">
    <location>
        <begin position="1"/>
        <end position="41"/>
    </location>
</feature>
<dbReference type="InterPro" id="IPR001031">
    <property type="entry name" value="Thioesterase"/>
</dbReference>
<sequence>MTNRSTATAANGWIQTFNPARNPALRLVCCPYAGASASAFAALSAALPPSVEALTVQYPGRSGQRAEPAISDIGLLAERVTTELLPLIRSGPPVAVFGHSMGSVVAFEVARRLEAADLTPVRLFVSGRRPPSGGLGSHTPHDDDGIVAELRDLGAIPERLLAKPKFREAILTVVKNDYRANSSYVAPRTARVACPVTFLFAEDDPYLDPEAALGWREHTTGEFRLARFPGGHFFLNDHLPEVVALLAEATPGGAG</sequence>
<dbReference type="GO" id="GO:0016787">
    <property type="term" value="F:hydrolase activity"/>
    <property type="evidence" value="ECO:0007669"/>
    <property type="project" value="UniProtKB-KW"/>
</dbReference>
<dbReference type="Gene3D" id="3.40.50.1820">
    <property type="entry name" value="alpha/beta hydrolase"/>
    <property type="match status" value="1"/>
</dbReference>
<evidence type="ECO:0000259" key="4">
    <source>
        <dbReference type="SMART" id="SM00824"/>
    </source>
</evidence>
<protein>
    <submittedName>
        <fullName evidence="5">Thioesterase</fullName>
    </submittedName>
</protein>
<evidence type="ECO:0000256" key="1">
    <source>
        <dbReference type="ARBA" id="ARBA00007169"/>
    </source>
</evidence>
<dbReference type="PANTHER" id="PTHR11487:SF0">
    <property type="entry name" value="S-ACYL FATTY ACID SYNTHASE THIOESTERASE, MEDIUM CHAIN"/>
    <property type="match status" value="1"/>
</dbReference>
<keyword evidence="6" id="KW-1185">Reference proteome</keyword>
<keyword evidence="2" id="KW-0378">Hydrolase</keyword>
<proteinExistence type="inferred from homology"/>
<reference evidence="5 6" key="1">
    <citation type="submission" date="2017-05" db="EMBL/GenBank/DDBJ databases">
        <title>Complete genome sequence of Streptomyces sp. SCSIO 03032 revealed the diverse biosynthetic pathways for its bioactive secondary metabolites.</title>
        <authorList>
            <person name="Ma L."/>
            <person name="Zhu Y."/>
            <person name="Zhang W."/>
            <person name="Zhang G."/>
            <person name="Tian X."/>
            <person name="Zhang S."/>
            <person name="Zhang C."/>
        </authorList>
    </citation>
    <scope>NUCLEOTIDE SEQUENCE [LARGE SCALE GENOMIC DNA]</scope>
    <source>
        <strain evidence="5 6">SCSIO 03032</strain>
    </source>
</reference>
<evidence type="ECO:0000313" key="6">
    <source>
        <dbReference type="Proteomes" id="UP000194218"/>
    </source>
</evidence>
<feature type="chain" id="PRO_5038521809" evidence="3">
    <location>
        <begin position="42"/>
        <end position="255"/>
    </location>
</feature>
<gene>
    <name evidence="5" type="ORF">CAG99_05990</name>
</gene>
<dbReference type="PANTHER" id="PTHR11487">
    <property type="entry name" value="THIOESTERASE"/>
    <property type="match status" value="1"/>
</dbReference>
<dbReference type="SUPFAM" id="SSF53474">
    <property type="entry name" value="alpha/beta-Hydrolases"/>
    <property type="match status" value="1"/>
</dbReference>
<dbReference type="RefSeq" id="WP_086157971.1">
    <property type="nucleotide sequence ID" value="NZ_CP021121.1"/>
</dbReference>
<evidence type="ECO:0000256" key="3">
    <source>
        <dbReference type="SAM" id="SignalP"/>
    </source>
</evidence>
<comment type="similarity">
    <text evidence="1">Belongs to the thioesterase family.</text>
</comment>
<keyword evidence="3" id="KW-0732">Signal</keyword>
<dbReference type="InterPro" id="IPR029058">
    <property type="entry name" value="AB_hydrolase_fold"/>
</dbReference>
<evidence type="ECO:0000313" key="5">
    <source>
        <dbReference type="EMBL" id="ARQ68463.1"/>
    </source>
</evidence>
<accession>A0A1W7CUH5</accession>
<dbReference type="OrthoDB" id="8480037at2"/>
<dbReference type="InterPro" id="IPR020802">
    <property type="entry name" value="TesA-like"/>
</dbReference>
<feature type="domain" description="Thioesterase TesA-like" evidence="4">
    <location>
        <begin position="28"/>
        <end position="250"/>
    </location>
</feature>